<evidence type="ECO:0000259" key="1">
    <source>
        <dbReference type="Pfam" id="PF00270"/>
    </source>
</evidence>
<dbReference type="Gene3D" id="3.40.50.300">
    <property type="entry name" value="P-loop containing nucleotide triphosphate hydrolases"/>
    <property type="match status" value="1"/>
</dbReference>
<sequence length="112" mass="12738">MVIVGEVHLPVMEDTHNFTPSGKLRLFQKEFIDCVKYNKADVIQLIAPTGAGKTLCFEYLLHEGNKVLLVYPTNALIQSQMERFKKKGFNPIYISSKILSKKDTSAPKNYMD</sequence>
<evidence type="ECO:0000313" key="2">
    <source>
        <dbReference type="EMBL" id="SNQ62356.1"/>
    </source>
</evidence>
<accession>A0A284VSU6</accession>
<dbReference type="AlphaFoldDB" id="A0A284VSU6"/>
<feature type="domain" description="DEAD/DEAH-box helicase" evidence="1">
    <location>
        <begin position="27"/>
        <end position="97"/>
    </location>
</feature>
<dbReference type="GO" id="GO:0003676">
    <property type="term" value="F:nucleic acid binding"/>
    <property type="evidence" value="ECO:0007669"/>
    <property type="project" value="InterPro"/>
</dbReference>
<dbReference type="RefSeq" id="WP_096206935.1">
    <property type="nucleotide sequence ID" value="NZ_FZMP01000219.1"/>
</dbReference>
<dbReference type="GO" id="GO:0005524">
    <property type="term" value="F:ATP binding"/>
    <property type="evidence" value="ECO:0007669"/>
    <property type="project" value="InterPro"/>
</dbReference>
<dbReference type="OrthoDB" id="36796at2157"/>
<reference evidence="3" key="1">
    <citation type="submission" date="2017-06" db="EMBL/GenBank/DDBJ databases">
        <authorList>
            <person name="Cremers G."/>
        </authorList>
    </citation>
    <scope>NUCLEOTIDE SEQUENCE [LARGE SCALE GENOMIC DNA]</scope>
</reference>
<organism evidence="2 3">
    <name type="scientific">Candidatus Methanoperedens nitratireducens</name>
    <dbReference type="NCBI Taxonomy" id="1392998"/>
    <lineage>
        <taxon>Archaea</taxon>
        <taxon>Methanobacteriati</taxon>
        <taxon>Methanobacteriota</taxon>
        <taxon>Stenosarchaea group</taxon>
        <taxon>Methanomicrobia</taxon>
        <taxon>Methanosarcinales</taxon>
        <taxon>ANME-2 cluster</taxon>
        <taxon>Candidatus Methanoperedentaceae</taxon>
        <taxon>Candidatus Methanoperedens</taxon>
    </lineage>
</organism>
<evidence type="ECO:0000313" key="3">
    <source>
        <dbReference type="Proteomes" id="UP000218615"/>
    </source>
</evidence>
<dbReference type="EMBL" id="FZMP01000219">
    <property type="protein sequence ID" value="SNQ62356.1"/>
    <property type="molecule type" value="Genomic_DNA"/>
</dbReference>
<dbReference type="SUPFAM" id="SSF52540">
    <property type="entry name" value="P-loop containing nucleoside triphosphate hydrolases"/>
    <property type="match status" value="1"/>
</dbReference>
<protein>
    <recommendedName>
        <fullName evidence="1">DEAD/DEAH-box helicase domain-containing protein</fullName>
    </recommendedName>
</protein>
<dbReference type="InterPro" id="IPR027417">
    <property type="entry name" value="P-loop_NTPase"/>
</dbReference>
<dbReference type="InterPro" id="IPR011545">
    <property type="entry name" value="DEAD/DEAH_box_helicase_dom"/>
</dbReference>
<name>A0A284VSU6_9EURY</name>
<dbReference type="Proteomes" id="UP000218615">
    <property type="component" value="Unassembled WGS sequence"/>
</dbReference>
<proteinExistence type="predicted"/>
<gene>
    <name evidence="2" type="ORF">MNV_700010</name>
</gene>
<keyword evidence="3" id="KW-1185">Reference proteome</keyword>
<dbReference type="Pfam" id="PF00270">
    <property type="entry name" value="DEAD"/>
    <property type="match status" value="1"/>
</dbReference>